<proteinExistence type="predicted"/>
<organism evidence="1 2">
    <name type="scientific">Hypoxylon rubiginosum</name>
    <dbReference type="NCBI Taxonomy" id="110542"/>
    <lineage>
        <taxon>Eukaryota</taxon>
        <taxon>Fungi</taxon>
        <taxon>Dikarya</taxon>
        <taxon>Ascomycota</taxon>
        <taxon>Pezizomycotina</taxon>
        <taxon>Sordariomycetes</taxon>
        <taxon>Xylariomycetidae</taxon>
        <taxon>Xylariales</taxon>
        <taxon>Hypoxylaceae</taxon>
        <taxon>Hypoxylon</taxon>
    </lineage>
</organism>
<name>A0ACC0DFX4_9PEZI</name>
<dbReference type="EMBL" id="MU394287">
    <property type="protein sequence ID" value="KAI6091242.1"/>
    <property type="molecule type" value="Genomic_DNA"/>
</dbReference>
<dbReference type="Proteomes" id="UP001497680">
    <property type="component" value="Unassembled WGS sequence"/>
</dbReference>
<keyword evidence="2" id="KW-1185">Reference proteome</keyword>
<evidence type="ECO:0000313" key="1">
    <source>
        <dbReference type="EMBL" id="KAI6091242.1"/>
    </source>
</evidence>
<sequence>MPWLEISQSHWQRPLGENERMIKWIGDRAHAAGREHWSITVAGSFRLSDVQQDGKLDERVRKAWKVFRFNHPSIASTAGANTVDYLVPDAKALEQWTDETLDIVSDPNTTADTLFANFKPTPYITGHFLPHTGQFVLHAAHWRTDGYGGLQLLNAFFDALASNIDPATLPWGDEPARLVPSIEEVLELPEEPTPEIQAATAECLRSGAVVAGSIGLPYLGDLDTKPRGTHSIRRSLPESTTAAVLAACDARNLMPLSAVHASLAAANFIGSAASANGDGHYTSTMRFGLRPYLREPYNTAQSASALYSGSYMAKVDPGNSWEENAARYNELYTAGLSNEFLIARRQFAAQVLGMLEKTGSLGPPRSEVDMSSVDDAEKLVSPVHRSGGGVLEVDDINLGVECVARETYLFYWMFRGKIEFNLTYNEAFYEKASMEEVMNTIVDALKKGLQV</sequence>
<evidence type="ECO:0000313" key="2">
    <source>
        <dbReference type="Proteomes" id="UP001497680"/>
    </source>
</evidence>
<accession>A0ACC0DFX4</accession>
<comment type="caution">
    <text evidence="1">The sequence shown here is derived from an EMBL/GenBank/DDBJ whole genome shotgun (WGS) entry which is preliminary data.</text>
</comment>
<protein>
    <submittedName>
        <fullName evidence="1">Uncharacterized protein</fullName>
    </submittedName>
</protein>
<reference evidence="1 2" key="1">
    <citation type="journal article" date="2022" name="New Phytol.">
        <title>Ecological generalism drives hyperdiversity of secondary metabolite gene clusters in xylarialean endophytes.</title>
        <authorList>
            <person name="Franco M.E.E."/>
            <person name="Wisecaver J.H."/>
            <person name="Arnold A.E."/>
            <person name="Ju Y.M."/>
            <person name="Slot J.C."/>
            <person name="Ahrendt S."/>
            <person name="Moore L.P."/>
            <person name="Eastman K.E."/>
            <person name="Scott K."/>
            <person name="Konkel Z."/>
            <person name="Mondo S.J."/>
            <person name="Kuo A."/>
            <person name="Hayes R.D."/>
            <person name="Haridas S."/>
            <person name="Andreopoulos B."/>
            <person name="Riley R."/>
            <person name="LaButti K."/>
            <person name="Pangilinan J."/>
            <person name="Lipzen A."/>
            <person name="Amirebrahimi M."/>
            <person name="Yan J."/>
            <person name="Adam C."/>
            <person name="Keymanesh K."/>
            <person name="Ng V."/>
            <person name="Louie K."/>
            <person name="Northen T."/>
            <person name="Drula E."/>
            <person name="Henrissat B."/>
            <person name="Hsieh H.M."/>
            <person name="Youens-Clark K."/>
            <person name="Lutzoni F."/>
            <person name="Miadlikowska J."/>
            <person name="Eastwood D.C."/>
            <person name="Hamelin R.C."/>
            <person name="Grigoriev I.V."/>
            <person name="U'Ren J.M."/>
        </authorList>
    </citation>
    <scope>NUCLEOTIDE SEQUENCE [LARGE SCALE GENOMIC DNA]</scope>
    <source>
        <strain evidence="1 2">ER1909</strain>
    </source>
</reference>
<gene>
    <name evidence="1" type="ORF">F4821DRAFT_198828</name>
</gene>